<keyword evidence="2 3" id="KW-0040">ANK repeat</keyword>
<dbReference type="SUPFAM" id="SSF48403">
    <property type="entry name" value="Ankyrin repeat"/>
    <property type="match status" value="1"/>
</dbReference>
<keyword evidence="5" id="KW-1185">Reference proteome</keyword>
<evidence type="ECO:0000256" key="2">
    <source>
        <dbReference type="ARBA" id="ARBA00023043"/>
    </source>
</evidence>
<dbReference type="AlphaFoldDB" id="A0A812XGR9"/>
<reference evidence="4" key="1">
    <citation type="submission" date="2021-02" db="EMBL/GenBank/DDBJ databases">
        <authorList>
            <person name="Dougan E. K."/>
            <person name="Rhodes N."/>
            <person name="Thang M."/>
            <person name="Chan C."/>
        </authorList>
    </citation>
    <scope>NUCLEOTIDE SEQUENCE</scope>
</reference>
<evidence type="ECO:0000256" key="1">
    <source>
        <dbReference type="ARBA" id="ARBA00022737"/>
    </source>
</evidence>
<proteinExistence type="predicted"/>
<sequence>MLHVWKVSGELFSAVPLETVNDVRSLKLHLQKLCGVPRFRQRLLHDGMFMDEGFKLDSHMDVQLVLQPYCDASQEQLEGLANACSGGMVQDVEGFLQQRVDPNLGNGRYTPLRSTCWHGHLDVARLLLEAKADVNE</sequence>
<dbReference type="SMART" id="SM00248">
    <property type="entry name" value="ANK"/>
    <property type="match status" value="1"/>
</dbReference>
<protein>
    <submittedName>
        <fullName evidence="4">Ank1 protein</fullName>
    </submittedName>
</protein>
<accession>A0A812XGR9</accession>
<dbReference type="PANTHER" id="PTHR24171">
    <property type="entry name" value="ANKYRIN REPEAT DOMAIN-CONTAINING PROTEIN 39-RELATED"/>
    <property type="match status" value="1"/>
</dbReference>
<evidence type="ECO:0000256" key="3">
    <source>
        <dbReference type="PROSITE-ProRule" id="PRU00023"/>
    </source>
</evidence>
<feature type="repeat" description="ANK" evidence="3">
    <location>
        <begin position="107"/>
        <end position="136"/>
    </location>
</feature>
<dbReference type="PROSITE" id="PS50088">
    <property type="entry name" value="ANK_REPEAT"/>
    <property type="match status" value="1"/>
</dbReference>
<dbReference type="InterPro" id="IPR036770">
    <property type="entry name" value="Ankyrin_rpt-contain_sf"/>
</dbReference>
<dbReference type="Proteomes" id="UP000649617">
    <property type="component" value="Unassembled WGS sequence"/>
</dbReference>
<dbReference type="CDD" id="cd17039">
    <property type="entry name" value="Ubl_ubiquitin_like"/>
    <property type="match status" value="1"/>
</dbReference>
<dbReference type="SUPFAM" id="SSF54236">
    <property type="entry name" value="Ubiquitin-like"/>
    <property type="match status" value="1"/>
</dbReference>
<keyword evidence="1" id="KW-0677">Repeat</keyword>
<dbReference type="Pfam" id="PF00023">
    <property type="entry name" value="Ank"/>
    <property type="match status" value="1"/>
</dbReference>
<feature type="non-terminal residue" evidence="4">
    <location>
        <position position="136"/>
    </location>
</feature>
<name>A0A812XGR9_SYMPI</name>
<organism evidence="4 5">
    <name type="scientific">Symbiodinium pilosum</name>
    <name type="common">Dinoflagellate</name>
    <dbReference type="NCBI Taxonomy" id="2952"/>
    <lineage>
        <taxon>Eukaryota</taxon>
        <taxon>Sar</taxon>
        <taxon>Alveolata</taxon>
        <taxon>Dinophyceae</taxon>
        <taxon>Suessiales</taxon>
        <taxon>Symbiodiniaceae</taxon>
        <taxon>Symbiodinium</taxon>
    </lineage>
</organism>
<dbReference type="Gene3D" id="1.25.40.20">
    <property type="entry name" value="Ankyrin repeat-containing domain"/>
    <property type="match status" value="1"/>
</dbReference>
<evidence type="ECO:0000313" key="4">
    <source>
        <dbReference type="EMBL" id="CAE7723081.1"/>
    </source>
</evidence>
<dbReference type="PROSITE" id="PS50297">
    <property type="entry name" value="ANK_REP_REGION"/>
    <property type="match status" value="1"/>
</dbReference>
<dbReference type="OrthoDB" id="444669at2759"/>
<comment type="caution">
    <text evidence="4">The sequence shown here is derived from an EMBL/GenBank/DDBJ whole genome shotgun (WGS) entry which is preliminary data.</text>
</comment>
<dbReference type="EMBL" id="CAJNIZ010045538">
    <property type="protein sequence ID" value="CAE7723081.1"/>
    <property type="molecule type" value="Genomic_DNA"/>
</dbReference>
<evidence type="ECO:0000313" key="5">
    <source>
        <dbReference type="Proteomes" id="UP000649617"/>
    </source>
</evidence>
<gene>
    <name evidence="4" type="primary">Ank1</name>
    <name evidence="4" type="ORF">SPIL2461_LOCUS20638</name>
</gene>
<dbReference type="InterPro" id="IPR029071">
    <property type="entry name" value="Ubiquitin-like_domsf"/>
</dbReference>
<dbReference type="InterPro" id="IPR002110">
    <property type="entry name" value="Ankyrin_rpt"/>
</dbReference>